<feature type="compositionally biased region" description="Basic residues" evidence="4">
    <location>
        <begin position="780"/>
        <end position="792"/>
    </location>
</feature>
<evidence type="ECO:0000256" key="4">
    <source>
        <dbReference type="SAM" id="MobiDB-lite"/>
    </source>
</evidence>
<proteinExistence type="predicted"/>
<dbReference type="Gene3D" id="1.25.40.20">
    <property type="entry name" value="Ankyrin repeat-containing domain"/>
    <property type="match status" value="2"/>
</dbReference>
<gene>
    <name evidence="5" type="ORF">GBAR_LOCUS24874</name>
</gene>
<dbReference type="InterPro" id="IPR027417">
    <property type="entry name" value="P-loop_NTPase"/>
</dbReference>
<evidence type="ECO:0000313" key="5">
    <source>
        <dbReference type="EMBL" id="CAI8044922.1"/>
    </source>
</evidence>
<dbReference type="PROSITE" id="PS50088">
    <property type="entry name" value="ANK_REPEAT"/>
    <property type="match status" value="4"/>
</dbReference>
<feature type="region of interest" description="Disordered" evidence="4">
    <location>
        <begin position="50"/>
        <end position="74"/>
    </location>
</feature>
<evidence type="ECO:0000256" key="3">
    <source>
        <dbReference type="PROSITE-ProRule" id="PRU00023"/>
    </source>
</evidence>
<dbReference type="Gene3D" id="3.30.70.1390">
    <property type="entry name" value="ROC domain from the Parkinson's disease-associated leucine-rich repeat kinase 2"/>
    <property type="match status" value="1"/>
</dbReference>
<dbReference type="PANTHER" id="PTHR24198">
    <property type="entry name" value="ANKYRIN REPEAT AND PROTEIN KINASE DOMAIN-CONTAINING PROTEIN"/>
    <property type="match status" value="1"/>
</dbReference>
<reference evidence="5" key="1">
    <citation type="submission" date="2023-03" db="EMBL/GenBank/DDBJ databases">
        <authorList>
            <person name="Steffen K."/>
            <person name="Cardenas P."/>
        </authorList>
    </citation>
    <scope>NUCLEOTIDE SEQUENCE</scope>
</reference>
<dbReference type="SMART" id="SM00248">
    <property type="entry name" value="ANK"/>
    <property type="match status" value="7"/>
</dbReference>
<dbReference type="Gene3D" id="3.40.50.300">
    <property type="entry name" value="P-loop containing nucleotide triphosphate hydrolases"/>
    <property type="match status" value="1"/>
</dbReference>
<keyword evidence="2 3" id="KW-0040">ANK repeat</keyword>
<dbReference type="PRINTS" id="PR01415">
    <property type="entry name" value="ANKYRIN"/>
</dbReference>
<evidence type="ECO:0000256" key="1">
    <source>
        <dbReference type="ARBA" id="ARBA00022737"/>
    </source>
</evidence>
<keyword evidence="1" id="KW-0677">Repeat</keyword>
<feature type="repeat" description="ANK" evidence="3">
    <location>
        <begin position="286"/>
        <end position="318"/>
    </location>
</feature>
<feature type="repeat" description="ANK" evidence="3">
    <location>
        <begin position="252"/>
        <end position="272"/>
    </location>
</feature>
<feature type="region of interest" description="Disordered" evidence="4">
    <location>
        <begin position="772"/>
        <end position="801"/>
    </location>
</feature>
<organism evidence="5 6">
    <name type="scientific">Geodia barretti</name>
    <name type="common">Barrett's horny sponge</name>
    <dbReference type="NCBI Taxonomy" id="519541"/>
    <lineage>
        <taxon>Eukaryota</taxon>
        <taxon>Metazoa</taxon>
        <taxon>Porifera</taxon>
        <taxon>Demospongiae</taxon>
        <taxon>Heteroscleromorpha</taxon>
        <taxon>Tetractinellida</taxon>
        <taxon>Astrophorina</taxon>
        <taxon>Geodiidae</taxon>
        <taxon>Geodia</taxon>
    </lineage>
</organism>
<feature type="repeat" description="ANK" evidence="3">
    <location>
        <begin position="319"/>
        <end position="343"/>
    </location>
</feature>
<feature type="non-terminal residue" evidence="5">
    <location>
        <position position="1"/>
    </location>
</feature>
<dbReference type="PANTHER" id="PTHR24198:SF165">
    <property type="entry name" value="ANKYRIN REPEAT-CONTAINING PROTEIN-RELATED"/>
    <property type="match status" value="1"/>
</dbReference>
<dbReference type="EMBL" id="CASHTH010003434">
    <property type="protein sequence ID" value="CAI8044922.1"/>
    <property type="molecule type" value="Genomic_DNA"/>
</dbReference>
<sequence>MAVSHANHHLQTCGLRNSAPTRCTSATPSSYPAVENCADHNNLRKNCSNREKAPAQTSQPALTAPSPASPRGAVPAAVCRDLQKACDEGDVEKVDKILSSGVVDPKDADLLKGKPPLYWAVVRGKLPLVKFLVEKFSCNPGFMTEHGGATLFHTACARGHLDVARYLSTLRAVETDAPRKDGSTPLMAACFYGHLPILKFLVEELHCEPQVPVSCSAEGSLLHIALSKNDKADIVRYLVSECGLDPNALRKYGETPVHVACSTGNLEVVKYLGEELGCSLEVQDETGDTPLHLSSQNNHADVVKFLIERGCKVDTVNKSGLTPLSVACRYGKREAAKLLLELGKANPNCHNDERLSPLQCTRDKDIITELIRHGANTANFASSVLYNHGKETSDEALVRMFIVGHPMAGKSTLVEALQEVKGRVQGRLFKRKKITGVSPSTAGIVPVQFESPKLGRVLLFDFAGQNEYYASHAALLEASKTSAPLFVLVVNLLENDEEIKFQINFWLSFINNHHVPGASVAHIAVIGSHKDKLRKECPLVYRKKLLAVENAVKSAVFEYPLLCMLGFFPVDCRKPHKHVKLRSKLRESCKELRKNSEVDGCCHLLSVFLADKFTGQVTCSVGRVVTEIRESDFALPCTPERLCQLVEALSERQNILFLRNRTHIDQSWIVLEVDTLFTKINGCIFAPHNFKEHKISSDSGTGVVSWSRLQGTIHELNLEPELVVAFLRKLEFCEEVSDPEILSLIRQGTTTLTKGLSCSILHFPRDEVVVPSRASTTPGRYHRAASQRSRPHIHVEEDEELSFARSPHLENQEGGSPSLPGALTGAVTNSIPNLQASCSQPMEVLHEERDDRTARKSSTPSAESLLQIPIVHQRGKSRSDPKFDNHTHKASFVVTGRRAQSCNHVVSQKDTRYFFFPGLMSHERPSDGRVWTADESFLYHTGWCMKVSHANQFFTPRLLHILLLRISFGFATAVTPCGGLGTRQCTMWKNGIRWLDRDGIETVVEMLEQDRAVVVLMRGKAGSELDCVALRSELVHIILEVRLKFCPNLRVGQYLIDPKDLANQPYPFATRCLDSITLYEVSTVAASVVDTKEWVIDTKGDTFCNVTNLLYFEPYAHLGRELLHRLCSDDSDTVRDEKLYEFLHDYSQAHFNYAYELSVILKIRRSPFSKQQRLSYSSASINSTLVASVGNGLDTYSSLSPGSSVFSQSHIPHGGWCAHNTCGGILQCEAPGARNECMELLDKWWQSSSSLTLADFRKLIHNYSVFRDIDLLVRVLIMPHIFSECLQAVKLFFARIWNRVLF</sequence>
<protein>
    <submittedName>
        <fullName evidence="5">Ankyrin-3</fullName>
    </submittedName>
</protein>
<dbReference type="InterPro" id="IPR002110">
    <property type="entry name" value="Ankyrin_rpt"/>
</dbReference>
<keyword evidence="6" id="KW-1185">Reference proteome</keyword>
<accession>A0AA35XBP3</accession>
<feature type="region of interest" description="Disordered" evidence="4">
    <location>
        <begin position="808"/>
        <end position="827"/>
    </location>
</feature>
<dbReference type="Pfam" id="PF00023">
    <property type="entry name" value="Ank"/>
    <property type="match status" value="1"/>
</dbReference>
<name>A0AA35XBP3_GEOBA</name>
<evidence type="ECO:0000256" key="2">
    <source>
        <dbReference type="ARBA" id="ARBA00023043"/>
    </source>
</evidence>
<feature type="region of interest" description="Disordered" evidence="4">
    <location>
        <begin position="845"/>
        <end position="866"/>
    </location>
</feature>
<dbReference type="SUPFAM" id="SSF48403">
    <property type="entry name" value="Ankyrin repeat"/>
    <property type="match status" value="1"/>
</dbReference>
<dbReference type="InterPro" id="IPR036770">
    <property type="entry name" value="Ankyrin_rpt-contain_sf"/>
</dbReference>
<dbReference type="PROSITE" id="PS50297">
    <property type="entry name" value="ANK_REP_REGION"/>
    <property type="match status" value="4"/>
</dbReference>
<dbReference type="SUPFAM" id="SSF52540">
    <property type="entry name" value="P-loop containing nucleoside triphosphate hydrolases"/>
    <property type="match status" value="1"/>
</dbReference>
<dbReference type="Proteomes" id="UP001174909">
    <property type="component" value="Unassembled WGS sequence"/>
</dbReference>
<feature type="region of interest" description="Disordered" evidence="4">
    <location>
        <begin position="1"/>
        <end position="21"/>
    </location>
</feature>
<dbReference type="Pfam" id="PF12796">
    <property type="entry name" value="Ank_2"/>
    <property type="match status" value="2"/>
</dbReference>
<feature type="compositionally biased region" description="Basic and acidic residues" evidence="4">
    <location>
        <begin position="845"/>
        <end position="854"/>
    </location>
</feature>
<evidence type="ECO:0000313" key="6">
    <source>
        <dbReference type="Proteomes" id="UP001174909"/>
    </source>
</evidence>
<feature type="repeat" description="ANK" evidence="3">
    <location>
        <begin position="181"/>
        <end position="203"/>
    </location>
</feature>
<comment type="caution">
    <text evidence="5">The sequence shown here is derived from an EMBL/GenBank/DDBJ whole genome shotgun (WGS) entry which is preliminary data.</text>
</comment>